<dbReference type="EMBL" id="LAZR01005325">
    <property type="protein sequence ID" value="KKN00869.1"/>
    <property type="molecule type" value="Genomic_DNA"/>
</dbReference>
<comment type="caution">
    <text evidence="1">The sequence shown here is derived from an EMBL/GenBank/DDBJ whole genome shotgun (WGS) entry which is preliminary data.</text>
</comment>
<dbReference type="AlphaFoldDB" id="A0A0F9M5C7"/>
<proteinExistence type="predicted"/>
<name>A0A0F9M5C7_9ZZZZ</name>
<gene>
    <name evidence="1" type="ORF">LCGC14_1133420</name>
</gene>
<sequence>MYEPQFWIDPDVYPFLVLWSLSTGFEVKTNEPHSLLYDIVCFDGIRCKELKAVGGETSLSREVAEQLVNNLKTYVGNDRELYAPDYHPPIKLHEDFSTDVFLPAVEQGGEYQVQWEESGIYHRINKVIWHNTAHRRNGDLFTDQIMCRNHVMGLIRELKHDATMAPFAVTYNLLKQRGGTTIIWAGNMLIDRQNADAVILREKERHTRGDWRVYTDVTDIAGKEEFLPPEFVRCEGWLWLRAYHPNEGLMGADYWEQGFYEDLGDLKSNLIEIQDQDIYAMCAIYACCHHEPLPEEEEPPILIINVKDLQEKRHNSDVETWPIMYRVVKPSPRTGYKGEIQEVAFGYIQEMETGEAVKKLTPMIKDHVARPPFMILIHRLERIEKIGG</sequence>
<accession>A0A0F9M5C7</accession>
<protein>
    <submittedName>
        <fullName evidence="1">Uncharacterized protein</fullName>
    </submittedName>
</protein>
<organism evidence="1">
    <name type="scientific">marine sediment metagenome</name>
    <dbReference type="NCBI Taxonomy" id="412755"/>
    <lineage>
        <taxon>unclassified sequences</taxon>
        <taxon>metagenomes</taxon>
        <taxon>ecological metagenomes</taxon>
    </lineage>
</organism>
<evidence type="ECO:0000313" key="1">
    <source>
        <dbReference type="EMBL" id="KKN00869.1"/>
    </source>
</evidence>
<reference evidence="1" key="1">
    <citation type="journal article" date="2015" name="Nature">
        <title>Complex archaea that bridge the gap between prokaryotes and eukaryotes.</title>
        <authorList>
            <person name="Spang A."/>
            <person name="Saw J.H."/>
            <person name="Jorgensen S.L."/>
            <person name="Zaremba-Niedzwiedzka K."/>
            <person name="Martijn J."/>
            <person name="Lind A.E."/>
            <person name="van Eijk R."/>
            <person name="Schleper C."/>
            <person name="Guy L."/>
            <person name="Ettema T.J."/>
        </authorList>
    </citation>
    <scope>NUCLEOTIDE SEQUENCE</scope>
</reference>